<dbReference type="Proteomes" id="UP001162030">
    <property type="component" value="Chromosome"/>
</dbReference>
<feature type="compositionally biased region" description="Polar residues" evidence="1">
    <location>
        <begin position="43"/>
        <end position="60"/>
    </location>
</feature>
<organism evidence="2 3">
    <name type="scientific">Methylocaldum szegediense</name>
    <dbReference type="NCBI Taxonomy" id="73780"/>
    <lineage>
        <taxon>Bacteria</taxon>
        <taxon>Pseudomonadati</taxon>
        <taxon>Pseudomonadota</taxon>
        <taxon>Gammaproteobacteria</taxon>
        <taxon>Methylococcales</taxon>
        <taxon>Methylococcaceae</taxon>
        <taxon>Methylocaldum</taxon>
    </lineage>
</organism>
<evidence type="ECO:0000313" key="3">
    <source>
        <dbReference type="Proteomes" id="UP001162030"/>
    </source>
</evidence>
<evidence type="ECO:0000256" key="1">
    <source>
        <dbReference type="SAM" id="MobiDB-lite"/>
    </source>
</evidence>
<keyword evidence="3" id="KW-1185">Reference proteome</keyword>
<sequence>MRRNPLLKPQYIEKLGDLLFRGLVHDSGATSEQGRKPGGNDFPQLSQEVQSHARSESISIAATDREQSLESRMLQRYQRM</sequence>
<reference evidence="2 3" key="1">
    <citation type="submission" date="2023-03" db="EMBL/GenBank/DDBJ databases">
        <authorList>
            <person name="Pearce D."/>
        </authorList>
    </citation>
    <scope>NUCLEOTIDE SEQUENCE [LARGE SCALE GENOMIC DNA]</scope>
    <source>
        <strain evidence="2">Msz</strain>
    </source>
</reference>
<proteinExistence type="predicted"/>
<protein>
    <submittedName>
        <fullName evidence="2">Uncharacterized protein</fullName>
    </submittedName>
</protein>
<evidence type="ECO:0000313" key="2">
    <source>
        <dbReference type="EMBL" id="CAI8795893.1"/>
    </source>
</evidence>
<feature type="region of interest" description="Disordered" evidence="1">
    <location>
        <begin position="28"/>
        <end position="80"/>
    </location>
</feature>
<gene>
    <name evidence="2" type="ORF">MSZNOR_1491</name>
</gene>
<accession>A0ABM9HZS7</accession>
<dbReference type="EMBL" id="OX458333">
    <property type="protein sequence ID" value="CAI8795893.1"/>
    <property type="molecule type" value="Genomic_DNA"/>
</dbReference>
<name>A0ABM9HZS7_9GAMM</name>